<comment type="similarity">
    <text evidence="3 7">Belongs to the hyi family.</text>
</comment>
<dbReference type="STRING" id="6248.A0A0K0E9W3"/>
<accession>A0A0K0E9W3</accession>
<evidence type="ECO:0000256" key="7">
    <source>
        <dbReference type="PIRNR" id="PIRNR006241"/>
    </source>
</evidence>
<dbReference type="PANTHER" id="PTHR43489:SF6">
    <property type="entry name" value="HYDROXYPYRUVATE ISOMERASE-RELATED"/>
    <property type="match status" value="1"/>
</dbReference>
<reference evidence="11" key="1">
    <citation type="submission" date="2015-08" db="UniProtKB">
        <authorList>
            <consortium name="WormBaseParasite"/>
        </authorList>
    </citation>
    <scope>IDENTIFICATION</scope>
</reference>
<dbReference type="Proteomes" id="UP000035681">
    <property type="component" value="Unplaced"/>
</dbReference>
<evidence type="ECO:0000259" key="9">
    <source>
        <dbReference type="Pfam" id="PF01261"/>
    </source>
</evidence>
<evidence type="ECO:0000256" key="3">
    <source>
        <dbReference type="ARBA" id="ARBA00005962"/>
    </source>
</evidence>
<dbReference type="AlphaFoldDB" id="A0A0K0E9W3"/>
<evidence type="ECO:0000256" key="1">
    <source>
        <dbReference type="ARBA" id="ARBA00000476"/>
    </source>
</evidence>
<dbReference type="WBParaSite" id="TCONS_00007638.p1">
    <property type="protein sequence ID" value="TCONS_00007638.p1"/>
    <property type="gene ID" value="XLOC_005669"/>
</dbReference>
<dbReference type="WBParaSite" id="TCONS_00004339.p1">
    <property type="protein sequence ID" value="TCONS_00004339.p1"/>
    <property type="gene ID" value="XLOC_001661"/>
</dbReference>
<dbReference type="InterPro" id="IPR036237">
    <property type="entry name" value="Xyl_isomerase-like_sf"/>
</dbReference>
<sequence length="273" mass="31121">MKLVANFGTLFPSINILEKYGILNKLGFKLVEIPNPYIEEAEKLLIESQKYEMKHILINAPAGNNKGIAINASKIEMEKSIETAVRYAKILGVKKVHVMAGVIDDKSISKEIIHETYVRNLKIANKILEENSIECLIEPINNYTVPGYFLSSYQQALDVIKIIDSENVKILYDLFHAQQIQGQLIEFARSNMSKIGHLQGAQVPSRGIFIKDGEINYPYVLSELKKINCNWMIGAECFLETDDIKKLINENYNETDKLSFMNEWLIKCGLEFL</sequence>
<dbReference type="Gene3D" id="3.20.20.150">
    <property type="entry name" value="Divalent-metal-dependent TIM barrel enzymes"/>
    <property type="match status" value="1"/>
</dbReference>
<evidence type="ECO:0000313" key="10">
    <source>
        <dbReference type="Proteomes" id="UP000035681"/>
    </source>
</evidence>
<dbReference type="Pfam" id="PF01261">
    <property type="entry name" value="AP_endonuc_2"/>
    <property type="match status" value="1"/>
</dbReference>
<dbReference type="GO" id="GO:0046487">
    <property type="term" value="P:glyoxylate metabolic process"/>
    <property type="evidence" value="ECO:0007669"/>
    <property type="project" value="TreeGrafter"/>
</dbReference>
<comment type="function">
    <text evidence="2 7">Catalyzes the reversible isomerization between hydroxypyruvate and 2-hydroxy-3-oxopropanoate (also termed tartronate semialdehyde).</text>
</comment>
<evidence type="ECO:0000313" key="11">
    <source>
        <dbReference type="WBParaSite" id="SSTP_0000629500.1"/>
    </source>
</evidence>
<name>A0A0K0E9W3_STRER</name>
<dbReference type="GO" id="GO:0008903">
    <property type="term" value="F:hydroxypyruvate isomerase activity"/>
    <property type="evidence" value="ECO:0007669"/>
    <property type="project" value="UniProtKB-EC"/>
</dbReference>
<feature type="active site" description="Proton donor/acceptor" evidence="8">
    <location>
        <position position="236"/>
    </location>
</feature>
<dbReference type="SUPFAM" id="SSF51658">
    <property type="entry name" value="Xylose isomerase-like"/>
    <property type="match status" value="1"/>
</dbReference>
<proteinExistence type="inferred from homology"/>
<evidence type="ECO:0000256" key="4">
    <source>
        <dbReference type="ARBA" id="ARBA00012570"/>
    </source>
</evidence>
<dbReference type="InterPro" id="IPR013022">
    <property type="entry name" value="Xyl_isomerase-like_TIM-brl"/>
</dbReference>
<evidence type="ECO:0000256" key="6">
    <source>
        <dbReference type="ARBA" id="ARBA00023235"/>
    </source>
</evidence>
<protein>
    <recommendedName>
        <fullName evidence="5 7">Putative hydroxypyruvate isomerase</fullName>
        <ecNumber evidence="4 7">5.3.1.22</ecNumber>
    </recommendedName>
</protein>
<dbReference type="WBParaSite" id="SSTP_0000629500.1">
    <property type="protein sequence ID" value="SSTP_0000629500.1"/>
    <property type="gene ID" value="SSTP_0000629500"/>
</dbReference>
<dbReference type="InterPro" id="IPR050417">
    <property type="entry name" value="Sugar_Epim/Isomerase"/>
</dbReference>
<dbReference type="PANTHER" id="PTHR43489">
    <property type="entry name" value="ISOMERASE"/>
    <property type="match status" value="1"/>
</dbReference>
<evidence type="ECO:0000256" key="5">
    <source>
        <dbReference type="ARBA" id="ARBA00017985"/>
    </source>
</evidence>
<evidence type="ECO:0000256" key="2">
    <source>
        <dbReference type="ARBA" id="ARBA00002968"/>
    </source>
</evidence>
<keyword evidence="6 7" id="KW-0413">Isomerase</keyword>
<feature type="active site" description="Proton donor/acceptor" evidence="8">
    <location>
        <position position="138"/>
    </location>
</feature>
<comment type="catalytic activity">
    <reaction evidence="1 7">
        <text>3-hydroxypyruvate = 2-hydroxy-3-oxopropanoate</text>
        <dbReference type="Rhea" id="RHEA:11952"/>
        <dbReference type="ChEBI" id="CHEBI:17180"/>
        <dbReference type="ChEBI" id="CHEBI:57978"/>
        <dbReference type="EC" id="5.3.1.22"/>
    </reaction>
</comment>
<organism evidence="11">
    <name type="scientific">Strongyloides stercoralis</name>
    <name type="common">Threadworm</name>
    <dbReference type="NCBI Taxonomy" id="6248"/>
    <lineage>
        <taxon>Eukaryota</taxon>
        <taxon>Metazoa</taxon>
        <taxon>Ecdysozoa</taxon>
        <taxon>Nematoda</taxon>
        <taxon>Chromadorea</taxon>
        <taxon>Rhabditida</taxon>
        <taxon>Tylenchina</taxon>
        <taxon>Panagrolaimomorpha</taxon>
        <taxon>Strongyloidoidea</taxon>
        <taxon>Strongyloididae</taxon>
        <taxon>Strongyloides</taxon>
    </lineage>
</organism>
<dbReference type="InterPro" id="IPR026040">
    <property type="entry name" value="HyI-like"/>
</dbReference>
<keyword evidence="10" id="KW-1185">Reference proteome</keyword>
<feature type="domain" description="Xylose isomerase-like TIM barrel" evidence="9">
    <location>
        <begin position="24"/>
        <end position="243"/>
    </location>
</feature>
<dbReference type="EC" id="5.3.1.22" evidence="4 7"/>
<evidence type="ECO:0000256" key="8">
    <source>
        <dbReference type="PIRSR" id="PIRSR006241-50"/>
    </source>
</evidence>
<dbReference type="PIRSF" id="PIRSF006241">
    <property type="entry name" value="HyI"/>
    <property type="match status" value="1"/>
</dbReference>